<feature type="region of interest" description="Disordered" evidence="1">
    <location>
        <begin position="77"/>
        <end position="113"/>
    </location>
</feature>
<feature type="compositionally biased region" description="Basic and acidic residues" evidence="1">
    <location>
        <begin position="517"/>
        <end position="538"/>
    </location>
</feature>
<feature type="compositionally biased region" description="Basic and acidic residues" evidence="1">
    <location>
        <begin position="399"/>
        <end position="410"/>
    </location>
</feature>
<dbReference type="PANTHER" id="PTHR36380">
    <property type="entry name" value="BNAA03G58330D PROTEIN"/>
    <property type="match status" value="1"/>
</dbReference>
<protein>
    <submittedName>
        <fullName evidence="2">Uncharacterized protein</fullName>
    </submittedName>
</protein>
<proteinExistence type="predicted"/>
<evidence type="ECO:0000313" key="3">
    <source>
        <dbReference type="Proteomes" id="UP001632038"/>
    </source>
</evidence>
<feature type="compositionally biased region" description="Basic and acidic residues" evidence="1">
    <location>
        <begin position="91"/>
        <end position="113"/>
    </location>
</feature>
<gene>
    <name evidence="2" type="ORF">CASFOL_019326</name>
</gene>
<feature type="compositionally biased region" description="Basic and acidic residues" evidence="1">
    <location>
        <begin position="594"/>
        <end position="625"/>
    </location>
</feature>
<dbReference type="InterPro" id="IPR038777">
    <property type="entry name" value="At4g18490-like"/>
</dbReference>
<feature type="region of interest" description="Disordered" evidence="1">
    <location>
        <begin position="260"/>
        <end position="347"/>
    </location>
</feature>
<dbReference type="EMBL" id="JAVIJP010000026">
    <property type="protein sequence ID" value="KAL3637027.1"/>
    <property type="molecule type" value="Genomic_DNA"/>
</dbReference>
<reference evidence="3" key="1">
    <citation type="journal article" date="2024" name="IScience">
        <title>Strigolactones Initiate the Formation of Haustorium-like Structures in Castilleja.</title>
        <authorList>
            <person name="Buerger M."/>
            <person name="Peterson D."/>
            <person name="Chory J."/>
        </authorList>
    </citation>
    <scope>NUCLEOTIDE SEQUENCE [LARGE SCALE GENOMIC DNA]</scope>
</reference>
<feature type="compositionally biased region" description="Basic and acidic residues" evidence="1">
    <location>
        <begin position="376"/>
        <end position="390"/>
    </location>
</feature>
<feature type="compositionally biased region" description="Polar residues" evidence="1">
    <location>
        <begin position="268"/>
        <end position="281"/>
    </location>
</feature>
<feature type="region of interest" description="Disordered" evidence="1">
    <location>
        <begin position="129"/>
        <end position="212"/>
    </location>
</feature>
<name>A0ABD3D5Q5_9LAMI</name>
<dbReference type="AlphaFoldDB" id="A0ABD3D5Q5"/>
<feature type="region of interest" description="Disordered" evidence="1">
    <location>
        <begin position="502"/>
        <end position="538"/>
    </location>
</feature>
<evidence type="ECO:0000256" key="1">
    <source>
        <dbReference type="SAM" id="MobiDB-lite"/>
    </source>
</evidence>
<sequence>MAESQKKVSSSVSSKEKDSLLADLDIGNDFFSSWKPMSMADADGMDFDLKPGNKKSFHFDKADIDFNLDGDFGKMPSFNMDMSDLDISPPLKKDGQPKEKPKESSGGKNKDKTDQFSFAFDFDELDNFNFDSSLPKEGPKDHKDKSKKESPPGRSECQDEEGAEHMKQIENTSTSEDGPHMPSRPGTVMTFDMDSLVGGGADLEPIQENRPSVAINEVASNDAKRWPKTTVASWELPEAGESEKSFSAESVGLEACTGNDIMEDWSHDSLSNNEPTEVNSSEAKDEVDSANTNANENATGSNRKQDVNAISADDSSCHYKRTISENSEKSNGEKDKGEVEENVINTRERTEPVQVKLLVENSCTTSAVSETLEDAPNVRENKKPASEIHKLPLVSQPSERPEKETEKGREPLVTCLKPYIQSEKSGCPVPEVASARTIISSLSSKKMGFTEPTLFEEKRERAQSDQKLVSLSMQYSKTELPQIQRQDSSMALEIYREVNNADGLDNGKKMNGSSTTKNKDTEKSKSVLRQRETSMKDLDALRSSRASFALEVNKIAAQSSGNPTTLANIPTSKNVPQMQRQESGMALKISREVHNADGLDNGKRATTQNEDKAKSKSFPEQRETSTKALDTLRSSRASFSLEVSNIAAHSSGKPVTLATIPTSKITPAQGFKISSIERGRKTPDLPGPKLQGLNLESKKSPIRKDIKPVGNIGLLRKPPSSTAHFPNSQKQTPPALSTKRKTVEGDAANIIGLHPSKRLMQSPAASSIKNVVDTSEKVLDKEVLYHSNMENKSIKSIVKSPVSTFHIPHATKINDVNMSFSIESNNNIKQAEAYAKELDNLCYMLKKKHDEAKELLVQAVVNSNKLLMLNNPLLDEKISFKAFYST</sequence>
<feature type="compositionally biased region" description="Basic and acidic residues" evidence="1">
    <location>
        <begin position="322"/>
        <end position="339"/>
    </location>
</feature>
<comment type="caution">
    <text evidence="2">The sequence shown here is derived from an EMBL/GenBank/DDBJ whole genome shotgun (WGS) entry which is preliminary data.</text>
</comment>
<dbReference type="Proteomes" id="UP001632038">
    <property type="component" value="Unassembled WGS sequence"/>
</dbReference>
<feature type="region of interest" description="Disordered" evidence="1">
    <location>
        <begin position="594"/>
        <end position="627"/>
    </location>
</feature>
<evidence type="ECO:0000313" key="2">
    <source>
        <dbReference type="EMBL" id="KAL3637027.1"/>
    </source>
</evidence>
<accession>A0ABD3D5Q5</accession>
<feature type="compositionally biased region" description="Polar residues" evidence="1">
    <location>
        <begin position="719"/>
        <end position="735"/>
    </location>
</feature>
<keyword evidence="3" id="KW-1185">Reference proteome</keyword>
<feature type="region of interest" description="Disordered" evidence="1">
    <location>
        <begin position="716"/>
        <end position="740"/>
    </location>
</feature>
<feature type="compositionally biased region" description="Basic and acidic residues" evidence="1">
    <location>
        <begin position="137"/>
        <end position="151"/>
    </location>
</feature>
<feature type="region of interest" description="Disordered" evidence="1">
    <location>
        <begin position="368"/>
        <end position="410"/>
    </location>
</feature>
<dbReference type="PANTHER" id="PTHR36380:SF1">
    <property type="entry name" value="OS01G0755100 PROTEIN"/>
    <property type="match status" value="1"/>
</dbReference>
<organism evidence="2 3">
    <name type="scientific">Castilleja foliolosa</name>
    <dbReference type="NCBI Taxonomy" id="1961234"/>
    <lineage>
        <taxon>Eukaryota</taxon>
        <taxon>Viridiplantae</taxon>
        <taxon>Streptophyta</taxon>
        <taxon>Embryophyta</taxon>
        <taxon>Tracheophyta</taxon>
        <taxon>Spermatophyta</taxon>
        <taxon>Magnoliopsida</taxon>
        <taxon>eudicotyledons</taxon>
        <taxon>Gunneridae</taxon>
        <taxon>Pentapetalae</taxon>
        <taxon>asterids</taxon>
        <taxon>lamiids</taxon>
        <taxon>Lamiales</taxon>
        <taxon>Orobanchaceae</taxon>
        <taxon>Pedicularideae</taxon>
        <taxon>Castillejinae</taxon>
        <taxon>Castilleja</taxon>
    </lineage>
</organism>
<feature type="compositionally biased region" description="Polar residues" evidence="1">
    <location>
        <begin position="289"/>
        <end position="302"/>
    </location>
</feature>